<feature type="domain" description="Major facilitator superfamily (MFS) profile" evidence="8">
    <location>
        <begin position="13"/>
        <end position="396"/>
    </location>
</feature>
<dbReference type="Pfam" id="PF07690">
    <property type="entry name" value="MFS_1"/>
    <property type="match status" value="1"/>
</dbReference>
<feature type="transmembrane region" description="Helical" evidence="7">
    <location>
        <begin position="139"/>
        <end position="160"/>
    </location>
</feature>
<dbReference type="EMBL" id="BAAALD010000030">
    <property type="protein sequence ID" value="GAA1087903.1"/>
    <property type="molecule type" value="Genomic_DNA"/>
</dbReference>
<evidence type="ECO:0000313" key="9">
    <source>
        <dbReference type="EMBL" id="GAA1087903.1"/>
    </source>
</evidence>
<dbReference type="Gene3D" id="1.20.1250.20">
    <property type="entry name" value="MFS general substrate transporter like domains"/>
    <property type="match status" value="2"/>
</dbReference>
<feature type="transmembrane region" description="Helical" evidence="7">
    <location>
        <begin position="374"/>
        <end position="392"/>
    </location>
</feature>
<evidence type="ECO:0000256" key="5">
    <source>
        <dbReference type="ARBA" id="ARBA00022989"/>
    </source>
</evidence>
<evidence type="ECO:0000256" key="7">
    <source>
        <dbReference type="SAM" id="Phobius"/>
    </source>
</evidence>
<feature type="transmembrane region" description="Helical" evidence="7">
    <location>
        <begin position="12"/>
        <end position="36"/>
    </location>
</feature>
<feature type="transmembrane region" description="Helical" evidence="7">
    <location>
        <begin position="215"/>
        <end position="241"/>
    </location>
</feature>
<evidence type="ECO:0000259" key="8">
    <source>
        <dbReference type="PROSITE" id="PS50850"/>
    </source>
</evidence>
<dbReference type="Proteomes" id="UP001499987">
    <property type="component" value="Unassembled WGS sequence"/>
</dbReference>
<feature type="transmembrane region" description="Helical" evidence="7">
    <location>
        <begin position="280"/>
        <end position="301"/>
    </location>
</feature>
<accession>A0ABN1TIK3</accession>
<keyword evidence="3" id="KW-1003">Cell membrane</keyword>
<keyword evidence="6 7" id="KW-0472">Membrane</keyword>
<evidence type="ECO:0000256" key="2">
    <source>
        <dbReference type="ARBA" id="ARBA00022448"/>
    </source>
</evidence>
<protein>
    <submittedName>
        <fullName evidence="9">MFS transporter</fullName>
    </submittedName>
</protein>
<keyword evidence="4 7" id="KW-0812">Transmembrane</keyword>
<keyword evidence="5 7" id="KW-1133">Transmembrane helix</keyword>
<organism evidence="9 10">
    <name type="scientific">Kitasatospora arboriphila</name>
    <dbReference type="NCBI Taxonomy" id="258052"/>
    <lineage>
        <taxon>Bacteria</taxon>
        <taxon>Bacillati</taxon>
        <taxon>Actinomycetota</taxon>
        <taxon>Actinomycetes</taxon>
        <taxon>Kitasatosporales</taxon>
        <taxon>Streptomycetaceae</taxon>
        <taxon>Kitasatospora</taxon>
    </lineage>
</organism>
<keyword evidence="2" id="KW-0813">Transport</keyword>
<feature type="transmembrane region" description="Helical" evidence="7">
    <location>
        <begin position="253"/>
        <end position="273"/>
    </location>
</feature>
<name>A0ABN1TIK3_9ACTN</name>
<feature type="transmembrane region" description="Helical" evidence="7">
    <location>
        <begin position="48"/>
        <end position="68"/>
    </location>
</feature>
<evidence type="ECO:0000256" key="1">
    <source>
        <dbReference type="ARBA" id="ARBA00004651"/>
    </source>
</evidence>
<feature type="transmembrane region" description="Helical" evidence="7">
    <location>
        <begin position="172"/>
        <end position="194"/>
    </location>
</feature>
<dbReference type="PANTHER" id="PTHR23517:SF13">
    <property type="entry name" value="MAJOR FACILITATOR SUPERFAMILY MFS_1"/>
    <property type="match status" value="1"/>
</dbReference>
<feature type="transmembrane region" description="Helical" evidence="7">
    <location>
        <begin position="80"/>
        <end position="103"/>
    </location>
</feature>
<dbReference type="PANTHER" id="PTHR23517">
    <property type="entry name" value="RESISTANCE PROTEIN MDTM, PUTATIVE-RELATED-RELATED"/>
    <property type="match status" value="1"/>
</dbReference>
<dbReference type="SUPFAM" id="SSF103473">
    <property type="entry name" value="MFS general substrate transporter"/>
    <property type="match status" value="1"/>
</dbReference>
<sequence>MSDRQSGRPAGAKAYLAASGVFAVCMAGTTLPTPLYSLYQEELGFSELVVTVVFAVYAFAVIGVLLAFGNVSDTVGRRPVLLAGLGFAALSAFCFLFEGGVPLLCLGRLMSGLSAGLFTGTATAYVLELAPAGREGRAAFAATAANMGGLGLGPLLSGVLAEYAPDPLVLPFVVHLVMVAVATGVLLALPESVAGAKGLSAARVKAPSLPPEVRGVFVPAGVASFAGFALLGVFTAVSPAFLAQTLDVHNRALIGLIVFATFLASTGGQLAAGSLGARRALPLGCAVLLVGLALLGGALLAELLALLVLSALVGGSGQGLALRGSVGAVAAAAPAEHRAGSISSLFVVAYTGISIPVIGVGVLSEPVGLEDAGVVFIVCMALLTVFAGLYLLRRPVPSR</sequence>
<evidence type="ECO:0000256" key="3">
    <source>
        <dbReference type="ARBA" id="ARBA00022475"/>
    </source>
</evidence>
<reference evidence="9 10" key="1">
    <citation type="journal article" date="2019" name="Int. J. Syst. Evol. Microbiol.">
        <title>The Global Catalogue of Microorganisms (GCM) 10K type strain sequencing project: providing services to taxonomists for standard genome sequencing and annotation.</title>
        <authorList>
            <consortium name="The Broad Institute Genomics Platform"/>
            <consortium name="The Broad Institute Genome Sequencing Center for Infectious Disease"/>
            <person name="Wu L."/>
            <person name="Ma J."/>
        </authorList>
    </citation>
    <scope>NUCLEOTIDE SEQUENCE [LARGE SCALE GENOMIC DNA]</scope>
    <source>
        <strain evidence="9 10">JCM 13002</strain>
    </source>
</reference>
<evidence type="ECO:0000256" key="4">
    <source>
        <dbReference type="ARBA" id="ARBA00022692"/>
    </source>
</evidence>
<dbReference type="InterPro" id="IPR020846">
    <property type="entry name" value="MFS_dom"/>
</dbReference>
<feature type="transmembrane region" description="Helical" evidence="7">
    <location>
        <begin position="345"/>
        <end position="362"/>
    </location>
</feature>
<dbReference type="InterPro" id="IPR036259">
    <property type="entry name" value="MFS_trans_sf"/>
</dbReference>
<comment type="subcellular location">
    <subcellularLocation>
        <location evidence="1">Cell membrane</location>
        <topology evidence="1">Multi-pass membrane protein</topology>
    </subcellularLocation>
</comment>
<dbReference type="InterPro" id="IPR011701">
    <property type="entry name" value="MFS"/>
</dbReference>
<feature type="transmembrane region" description="Helical" evidence="7">
    <location>
        <begin position="109"/>
        <end position="127"/>
    </location>
</feature>
<dbReference type="RefSeq" id="WP_344624497.1">
    <property type="nucleotide sequence ID" value="NZ_BAAALD010000030.1"/>
</dbReference>
<keyword evidence="10" id="KW-1185">Reference proteome</keyword>
<dbReference type="PROSITE" id="PS50850">
    <property type="entry name" value="MFS"/>
    <property type="match status" value="1"/>
</dbReference>
<dbReference type="InterPro" id="IPR050171">
    <property type="entry name" value="MFS_Transporters"/>
</dbReference>
<feature type="transmembrane region" description="Helical" evidence="7">
    <location>
        <begin position="307"/>
        <end position="333"/>
    </location>
</feature>
<evidence type="ECO:0000313" key="10">
    <source>
        <dbReference type="Proteomes" id="UP001499987"/>
    </source>
</evidence>
<evidence type="ECO:0000256" key="6">
    <source>
        <dbReference type="ARBA" id="ARBA00023136"/>
    </source>
</evidence>
<proteinExistence type="predicted"/>
<gene>
    <name evidence="9" type="ORF">GCM10009663_34440</name>
</gene>
<comment type="caution">
    <text evidence="9">The sequence shown here is derived from an EMBL/GenBank/DDBJ whole genome shotgun (WGS) entry which is preliminary data.</text>
</comment>